<evidence type="ECO:0000256" key="7">
    <source>
        <dbReference type="SAM" id="MobiDB-lite"/>
    </source>
</evidence>
<dbReference type="GO" id="GO:0005524">
    <property type="term" value="F:ATP binding"/>
    <property type="evidence" value="ECO:0007669"/>
    <property type="project" value="UniProtKB-KW"/>
</dbReference>
<dbReference type="PROSITE" id="PS50893">
    <property type="entry name" value="ABC_TRANSPORTER_2"/>
    <property type="match status" value="1"/>
</dbReference>
<dbReference type="InterPro" id="IPR017871">
    <property type="entry name" value="ABC_transporter-like_CS"/>
</dbReference>
<proteinExistence type="predicted"/>
<dbReference type="GO" id="GO:0034040">
    <property type="term" value="F:ATPase-coupled lipid transmembrane transporter activity"/>
    <property type="evidence" value="ECO:0007669"/>
    <property type="project" value="TreeGrafter"/>
</dbReference>
<dbReference type="SUPFAM" id="SSF90123">
    <property type="entry name" value="ABC transporter transmembrane region"/>
    <property type="match status" value="1"/>
</dbReference>
<dbReference type="PANTHER" id="PTHR24221">
    <property type="entry name" value="ATP-BINDING CASSETTE SUB-FAMILY B"/>
    <property type="match status" value="1"/>
</dbReference>
<dbReference type="InterPro" id="IPR036640">
    <property type="entry name" value="ABC1_TM_sf"/>
</dbReference>
<feature type="transmembrane region" description="Helical" evidence="8">
    <location>
        <begin position="265"/>
        <end position="288"/>
    </location>
</feature>
<evidence type="ECO:0000256" key="2">
    <source>
        <dbReference type="ARBA" id="ARBA00022692"/>
    </source>
</evidence>
<feature type="transmembrane region" description="Helical" evidence="8">
    <location>
        <begin position="47"/>
        <end position="64"/>
    </location>
</feature>
<reference evidence="11" key="3">
    <citation type="submission" date="2023-10" db="EMBL/GenBank/DDBJ databases">
        <title>Whole Genome based description of the genera Actinobaculum and Actinotignum reveals a complex phylogenetic relationship within the species included in the genus Actinotignum.</title>
        <authorList>
            <person name="Jensen C.S."/>
            <person name="Dargis R."/>
            <person name="Kemp M."/>
            <person name="Christensen J.J."/>
        </authorList>
    </citation>
    <scope>NUCLEOTIDE SEQUENCE</scope>
    <source>
        <strain evidence="11">Actinobaculum_suis_CCUG19206T</strain>
    </source>
</reference>
<dbReference type="SMART" id="SM00382">
    <property type="entry name" value="AAA"/>
    <property type="match status" value="1"/>
</dbReference>
<keyword evidence="6 8" id="KW-0472">Membrane</keyword>
<dbReference type="RefSeq" id="WP_083329966.1">
    <property type="nucleotide sequence ID" value="NZ_FNAU01000001.1"/>
</dbReference>
<name>A0A1G6ZR17_9ACTO</name>
<dbReference type="PROSITE" id="PS00211">
    <property type="entry name" value="ABC_TRANSPORTER_1"/>
    <property type="match status" value="1"/>
</dbReference>
<feature type="transmembrane region" description="Helical" evidence="8">
    <location>
        <begin position="149"/>
        <end position="171"/>
    </location>
</feature>
<dbReference type="Proteomes" id="UP001273799">
    <property type="component" value="Unassembled WGS sequence"/>
</dbReference>
<reference evidence="12" key="2">
    <citation type="submission" date="2016-10" db="EMBL/GenBank/DDBJ databases">
        <authorList>
            <person name="de Groot N.N."/>
        </authorList>
    </citation>
    <scope>NUCLEOTIDE SEQUENCE [LARGE SCALE GENOMIC DNA]</scope>
    <source>
        <strain evidence="12">DSM 20639</strain>
    </source>
</reference>
<feature type="transmembrane region" description="Helical" evidence="8">
    <location>
        <begin position="122"/>
        <end position="143"/>
    </location>
</feature>
<evidence type="ECO:0000259" key="9">
    <source>
        <dbReference type="PROSITE" id="PS50893"/>
    </source>
</evidence>
<comment type="subcellular location">
    <subcellularLocation>
        <location evidence="1">Cell membrane</location>
        <topology evidence="1">Multi-pass membrane protein</topology>
    </subcellularLocation>
</comment>
<dbReference type="PROSITE" id="PS50929">
    <property type="entry name" value="ABC_TM1F"/>
    <property type="match status" value="1"/>
</dbReference>
<keyword evidence="3" id="KW-0547">Nucleotide-binding</keyword>
<dbReference type="InterPro" id="IPR039421">
    <property type="entry name" value="Type_1_exporter"/>
</dbReference>
<dbReference type="PANTHER" id="PTHR24221:SF654">
    <property type="entry name" value="ATP-BINDING CASSETTE SUB-FAMILY B MEMBER 6"/>
    <property type="match status" value="1"/>
</dbReference>
<dbReference type="Gene3D" id="3.40.50.300">
    <property type="entry name" value="P-loop containing nucleotide triphosphate hydrolases"/>
    <property type="match status" value="1"/>
</dbReference>
<evidence type="ECO:0000259" key="10">
    <source>
        <dbReference type="PROSITE" id="PS50929"/>
    </source>
</evidence>
<feature type="region of interest" description="Disordered" evidence="7">
    <location>
        <begin position="305"/>
        <end position="325"/>
    </location>
</feature>
<dbReference type="GO" id="GO:0140359">
    <property type="term" value="F:ABC-type transporter activity"/>
    <property type="evidence" value="ECO:0007669"/>
    <property type="project" value="InterPro"/>
</dbReference>
<keyword evidence="2 8" id="KW-0812">Transmembrane</keyword>
<evidence type="ECO:0000256" key="3">
    <source>
        <dbReference type="ARBA" id="ARBA00022741"/>
    </source>
</evidence>
<evidence type="ECO:0000256" key="1">
    <source>
        <dbReference type="ARBA" id="ARBA00004651"/>
    </source>
</evidence>
<keyword evidence="13" id="KW-1185">Reference proteome</keyword>
<accession>A0A1G6ZR17</accession>
<dbReference type="GO" id="GO:0005886">
    <property type="term" value="C:plasma membrane"/>
    <property type="evidence" value="ECO:0007669"/>
    <property type="project" value="UniProtKB-SubCell"/>
</dbReference>
<dbReference type="GO" id="GO:0016887">
    <property type="term" value="F:ATP hydrolysis activity"/>
    <property type="evidence" value="ECO:0007669"/>
    <property type="project" value="InterPro"/>
</dbReference>
<dbReference type="AlphaFoldDB" id="A0A1G6ZR17"/>
<dbReference type="InterPro" id="IPR003593">
    <property type="entry name" value="AAA+_ATPase"/>
</dbReference>
<dbReference type="SUPFAM" id="SSF52540">
    <property type="entry name" value="P-loop containing nucleoside triphosphate hydrolases"/>
    <property type="match status" value="1"/>
</dbReference>
<organism evidence="12 13">
    <name type="scientific">Actinobaculum suis</name>
    <dbReference type="NCBI Taxonomy" id="1657"/>
    <lineage>
        <taxon>Bacteria</taxon>
        <taxon>Bacillati</taxon>
        <taxon>Actinomycetota</taxon>
        <taxon>Actinomycetes</taxon>
        <taxon>Actinomycetales</taxon>
        <taxon>Actinomycetaceae</taxon>
        <taxon>Actinobaculum</taxon>
    </lineage>
</organism>
<dbReference type="EMBL" id="JAWNFU010000005">
    <property type="protein sequence ID" value="MDY5153943.1"/>
    <property type="molecule type" value="Genomic_DNA"/>
</dbReference>
<dbReference type="Pfam" id="PF00664">
    <property type="entry name" value="ABC_membrane"/>
    <property type="match status" value="1"/>
</dbReference>
<evidence type="ECO:0000313" key="13">
    <source>
        <dbReference type="Proteomes" id="UP000182744"/>
    </source>
</evidence>
<sequence>MKIEPGRVGAAAAGAWRIATMAFLTAGFTAGAKLVAASAATSSRSTYLWVAGICIVLAGLCAFAEKGTGGAAARAEERRLRRSLLEQTFALSAAGSTKVYSAGRTVPLLTSMVERVTEYRQGYLGVAIASLLVPFGVLFYIGIAIDPVVGFGVMVAVPLIPVLLGLFMRFFRKSSAANRRRREELSAAYLDAIKNMSLIRLCGAGERVEKELARRGEANRLSIMRILAGNQVVIIVVDGLCGLLLICLATGLVVARAAVLTPESALAAVLLTTLLLDPLSQVAGFFYIGMGGRAAARAISTYQKIDPHGSGGHRDSRGRSDSGGPAAELAISAQGLSFDYGRGPVLREVSLEVRRGEKVAIIGPSGAGKSTLMGLLRGALAPQTGTIRVGVEVASPGDPGGLRQASAVVAQKTWMFTGTIAENMRFAAPQASEAEIWQALSAAHIAEEVRAMPHGLQTYIGEDAAMLSGGQAQRIALARALLSGRKILLLDEPTSQIDLESEAHIIDAISGLPPEWTVVLITHRSTLASLADTVYEIDAGRLQHVSNSVDSAEALPATSAESLASVQVEPYIGHHSRSRQRGEEE</sequence>
<feature type="domain" description="ABC transporter" evidence="9">
    <location>
        <begin position="331"/>
        <end position="564"/>
    </location>
</feature>
<keyword evidence="4 12" id="KW-0067">ATP-binding</keyword>
<evidence type="ECO:0000256" key="5">
    <source>
        <dbReference type="ARBA" id="ARBA00022989"/>
    </source>
</evidence>
<evidence type="ECO:0000313" key="12">
    <source>
        <dbReference type="EMBL" id="SDE04942.1"/>
    </source>
</evidence>
<keyword evidence="5 8" id="KW-1133">Transmembrane helix</keyword>
<dbReference type="CDD" id="cd03228">
    <property type="entry name" value="ABCC_MRP_Like"/>
    <property type="match status" value="1"/>
</dbReference>
<evidence type="ECO:0000256" key="4">
    <source>
        <dbReference type="ARBA" id="ARBA00022840"/>
    </source>
</evidence>
<protein>
    <submittedName>
        <fullName evidence="11">ABC transporter ATP-binding protein</fullName>
    </submittedName>
    <submittedName>
        <fullName evidence="12">ATP-binding cassette, subfamily C</fullName>
    </submittedName>
</protein>
<dbReference type="InterPro" id="IPR003439">
    <property type="entry name" value="ABC_transporter-like_ATP-bd"/>
</dbReference>
<dbReference type="InterPro" id="IPR011527">
    <property type="entry name" value="ABC1_TM_dom"/>
</dbReference>
<dbReference type="Gene3D" id="1.20.1560.10">
    <property type="entry name" value="ABC transporter type 1, transmembrane domain"/>
    <property type="match status" value="1"/>
</dbReference>
<dbReference type="EMBL" id="FNAU01000001">
    <property type="protein sequence ID" value="SDE04942.1"/>
    <property type="molecule type" value="Genomic_DNA"/>
</dbReference>
<evidence type="ECO:0000256" key="6">
    <source>
        <dbReference type="ARBA" id="ARBA00023136"/>
    </source>
</evidence>
<evidence type="ECO:0000313" key="11">
    <source>
        <dbReference type="EMBL" id="MDY5153943.1"/>
    </source>
</evidence>
<reference evidence="13" key="1">
    <citation type="submission" date="2016-10" db="EMBL/GenBank/DDBJ databases">
        <authorList>
            <person name="Varghese N."/>
        </authorList>
    </citation>
    <scope>NUCLEOTIDE SEQUENCE [LARGE SCALE GENOMIC DNA]</scope>
    <source>
        <strain evidence="13">DSM 20639</strain>
    </source>
</reference>
<feature type="domain" description="ABC transmembrane type-1" evidence="10">
    <location>
        <begin position="47"/>
        <end position="291"/>
    </location>
</feature>
<dbReference type="Proteomes" id="UP000182744">
    <property type="component" value="Unassembled WGS sequence"/>
</dbReference>
<gene>
    <name evidence="11" type="ORF">R6G71_07805</name>
    <name evidence="12" type="ORF">SAMN05421878_101222</name>
</gene>
<dbReference type="Pfam" id="PF00005">
    <property type="entry name" value="ABC_tran"/>
    <property type="match status" value="1"/>
</dbReference>
<dbReference type="InterPro" id="IPR027417">
    <property type="entry name" value="P-loop_NTPase"/>
</dbReference>
<evidence type="ECO:0000256" key="8">
    <source>
        <dbReference type="SAM" id="Phobius"/>
    </source>
</evidence>
<feature type="transmembrane region" description="Helical" evidence="8">
    <location>
        <begin position="232"/>
        <end position="259"/>
    </location>
</feature>